<dbReference type="RefSeq" id="WP_010619918.1">
    <property type="nucleotide sequence ID" value="NZ_CP042371.1"/>
</dbReference>
<dbReference type="OrthoDB" id="5506143at2"/>
<gene>
    <name evidence="1" type="ORF">C5L31_000795</name>
</gene>
<dbReference type="Pfam" id="PF08761">
    <property type="entry name" value="dUTPase_2"/>
    <property type="match status" value="1"/>
</dbReference>
<reference evidence="1 2" key="1">
    <citation type="journal article" date="2019" name="Appl. Microbiol. Biotechnol.">
        <title>Uncovering carbohydrate metabolism through a genotype-phenotype association study of 56 lactic acid bacteria genomes.</title>
        <authorList>
            <person name="Buron-Moles G."/>
            <person name="Chailyan A."/>
            <person name="Dolejs I."/>
            <person name="Forster J."/>
            <person name="Miks M.H."/>
        </authorList>
    </citation>
    <scope>NUCLEOTIDE SEQUENCE [LARGE SCALE GENOMIC DNA]</scope>
    <source>
        <strain evidence="1 2">ATCC 49373</strain>
    </source>
</reference>
<dbReference type="SUPFAM" id="SSF101386">
    <property type="entry name" value="all-alpha NTP pyrophosphatases"/>
    <property type="match status" value="1"/>
</dbReference>
<dbReference type="CDD" id="cd11527">
    <property type="entry name" value="NTP-PPase_dUTPase"/>
    <property type="match status" value="1"/>
</dbReference>
<dbReference type="InterPro" id="IPR014871">
    <property type="entry name" value="dUTPase/dCTP_pyrophosphatase"/>
</dbReference>
<sequence>MALDLGALLKKSIQLDQSISDQKSLYMKKELAIQNAYVSLDVELAEIANTAEWFKIWKENRGKKATEGKTHRQTLLEEYVDALDFYLLVAAKQTWSHLIVIDPADLTELSQNSPDKNMDQHYLVMKEQLFDSHFNHRQESFRHSWRLFLKWGLVDFKFTQDEIQNAYLKKNQINYDRQNNGY</sequence>
<dbReference type="STRING" id="1122149.FD44_GL001240"/>
<organism evidence="1 2">
    <name type="scientific">Secundilactobacillus malefermentans</name>
    <dbReference type="NCBI Taxonomy" id="176292"/>
    <lineage>
        <taxon>Bacteria</taxon>
        <taxon>Bacillati</taxon>
        <taxon>Bacillota</taxon>
        <taxon>Bacilli</taxon>
        <taxon>Lactobacillales</taxon>
        <taxon>Lactobacillaceae</taxon>
        <taxon>Secundilactobacillus</taxon>
    </lineage>
</organism>
<comment type="caution">
    <text evidence="1">The sequence shown here is derived from an EMBL/GenBank/DDBJ whole genome shotgun (WGS) entry which is preliminary data.</text>
</comment>
<dbReference type="InterPro" id="IPR016947">
    <property type="entry name" value="UCP030140"/>
</dbReference>
<dbReference type="EMBL" id="PUFO01000010">
    <property type="protein sequence ID" value="TDG80429.1"/>
    <property type="molecule type" value="Genomic_DNA"/>
</dbReference>
<dbReference type="Proteomes" id="UP000294854">
    <property type="component" value="Unassembled WGS sequence"/>
</dbReference>
<protein>
    <recommendedName>
        <fullName evidence="3">dUTPase</fullName>
    </recommendedName>
</protein>
<dbReference type="AlphaFoldDB" id="A0A4R5NT19"/>
<evidence type="ECO:0008006" key="3">
    <source>
        <dbReference type="Google" id="ProtNLM"/>
    </source>
</evidence>
<accession>A0A4R5NT19</accession>
<proteinExistence type="predicted"/>
<dbReference type="Gene3D" id="1.10.4010.10">
    <property type="entry name" value="Type II deoxyuridine triphosphatase"/>
    <property type="match status" value="1"/>
</dbReference>
<evidence type="ECO:0000313" key="1">
    <source>
        <dbReference type="EMBL" id="TDG80429.1"/>
    </source>
</evidence>
<keyword evidence="2" id="KW-1185">Reference proteome</keyword>
<evidence type="ECO:0000313" key="2">
    <source>
        <dbReference type="Proteomes" id="UP000294854"/>
    </source>
</evidence>
<name>A0A4R5NT19_9LACO</name>
<dbReference type="PIRSF" id="PIRSF030140">
    <property type="entry name" value="UCP030140"/>
    <property type="match status" value="1"/>
</dbReference>